<dbReference type="STRING" id="1408189.CLAC_09465"/>
<evidence type="ECO:0000313" key="3">
    <source>
        <dbReference type="Proteomes" id="UP000058446"/>
    </source>
</evidence>
<dbReference type="PATRIC" id="fig|1408189.4.peg.1899"/>
<dbReference type="InterPro" id="IPR024185">
    <property type="entry name" value="FTHF_cligase-like_sf"/>
</dbReference>
<dbReference type="InterPro" id="IPR037171">
    <property type="entry name" value="NagB/RpiA_transferase-like"/>
</dbReference>
<evidence type="ECO:0000313" key="2">
    <source>
        <dbReference type="EMBL" id="ALA67891.1"/>
    </source>
</evidence>
<keyword evidence="1" id="KW-0547">Nucleotide-binding</keyword>
<feature type="binding site" evidence="1">
    <location>
        <begin position="146"/>
        <end position="154"/>
    </location>
    <ligand>
        <name>ATP</name>
        <dbReference type="ChEBI" id="CHEBI:30616"/>
    </ligand>
</feature>
<name>A0A0K2H2G0_9CORY</name>
<dbReference type="PIRSF" id="PIRSF006806">
    <property type="entry name" value="FTHF_cligase"/>
    <property type="match status" value="1"/>
</dbReference>
<feature type="binding site" evidence="1">
    <location>
        <position position="55"/>
    </location>
    <ligand>
        <name>substrate</name>
    </ligand>
</feature>
<evidence type="ECO:0000256" key="1">
    <source>
        <dbReference type="PIRSR" id="PIRSR006806-1"/>
    </source>
</evidence>
<keyword evidence="1" id="KW-0067">ATP-binding</keyword>
<dbReference type="OrthoDB" id="3242798at2"/>
<dbReference type="SUPFAM" id="SSF100950">
    <property type="entry name" value="NagB/RpiA/CoA transferase-like"/>
    <property type="match status" value="1"/>
</dbReference>
<gene>
    <name evidence="2" type="ORF">CLAC_09465</name>
</gene>
<dbReference type="Gene3D" id="3.40.50.10420">
    <property type="entry name" value="NagB/RpiA/CoA transferase-like"/>
    <property type="match status" value="1"/>
</dbReference>
<dbReference type="GO" id="GO:0016874">
    <property type="term" value="F:ligase activity"/>
    <property type="evidence" value="ECO:0007669"/>
    <property type="project" value="UniProtKB-KW"/>
</dbReference>
<dbReference type="RefSeq" id="WP_053412672.1">
    <property type="nucleotide sequence ID" value="NZ_CP006841.1"/>
</dbReference>
<dbReference type="Pfam" id="PF01812">
    <property type="entry name" value="5-FTHF_cyc-lig"/>
    <property type="match status" value="1"/>
</dbReference>
<reference evidence="2 3" key="1">
    <citation type="submission" date="2013-10" db="EMBL/GenBank/DDBJ databases">
        <title>Complete genome sequence of Corynebacterium lactis DSM 45799(T), isolated from raw cow milk.</title>
        <authorList>
            <person name="Ruckert C."/>
            <person name="Albersmeier A."/>
            <person name="Lipski A."/>
            <person name="Kalinowski J."/>
        </authorList>
    </citation>
    <scope>NUCLEOTIDE SEQUENCE [LARGE SCALE GENOMIC DNA]</scope>
    <source>
        <strain evidence="2 3">RW2-5</strain>
    </source>
</reference>
<feature type="binding site" evidence="1">
    <location>
        <position position="60"/>
    </location>
    <ligand>
        <name>substrate</name>
    </ligand>
</feature>
<dbReference type="AlphaFoldDB" id="A0A0K2H2G0"/>
<proteinExistence type="predicted"/>
<organism evidence="2 3">
    <name type="scientific">Corynebacterium lactis RW2-5</name>
    <dbReference type="NCBI Taxonomy" id="1408189"/>
    <lineage>
        <taxon>Bacteria</taxon>
        <taxon>Bacillati</taxon>
        <taxon>Actinomycetota</taxon>
        <taxon>Actinomycetes</taxon>
        <taxon>Mycobacteriales</taxon>
        <taxon>Corynebacteriaceae</taxon>
        <taxon>Corynebacterium</taxon>
    </lineage>
</organism>
<dbReference type="GO" id="GO:0005524">
    <property type="term" value="F:ATP binding"/>
    <property type="evidence" value="ECO:0007669"/>
    <property type="project" value="UniProtKB-KW"/>
</dbReference>
<dbReference type="Proteomes" id="UP000058446">
    <property type="component" value="Chromosome"/>
</dbReference>
<dbReference type="EMBL" id="CP006841">
    <property type="protein sequence ID" value="ALA67891.1"/>
    <property type="molecule type" value="Genomic_DNA"/>
</dbReference>
<keyword evidence="3" id="KW-1185">Reference proteome</keyword>
<feature type="binding site" evidence="1">
    <location>
        <begin position="3"/>
        <end position="7"/>
    </location>
    <ligand>
        <name>ATP</name>
        <dbReference type="ChEBI" id="CHEBI:30616"/>
    </ligand>
</feature>
<sequence>MDKATLRPLLLSARERRTVDQRRQLDEALVLNICAWIREELPPASLPSPIVAAYVPSLDEPGGSLGEEFLRRIASAVPKARLLLPVCPPGPPAPLRWGFYSGYLMKGRFGLLEPIAVADSLSPDSLSLADAAILPALAANPATGIRIGRGAGYYDRSLAYFRGRSAVTVFPDELRHDIPADPHDVGADAVISADGIATTERP</sequence>
<keyword evidence="2" id="KW-0436">Ligase</keyword>
<accession>A0A0K2H2G0</accession>
<dbReference type="KEGG" id="clw:CLAC_09465"/>
<dbReference type="InterPro" id="IPR002698">
    <property type="entry name" value="FTHF_cligase"/>
</dbReference>
<protein>
    <submittedName>
        <fullName evidence="2">5-formyltetrahydrofolate cyclo-ligase</fullName>
    </submittedName>
</protein>